<keyword evidence="2" id="KW-0472">Membrane</keyword>
<sequence length="597" mass="66329">MEGVELPLRRHTCPAASQETSPESPLPRRRATLAAVAQQLGEMEDGAVGAEKLVHGWSRAQVVLLVYTLARVVANVYVVPAQVEQRRFQRRSPGADEMIVRTFDAVARPLITGLGVYCFLCNKSRFSEKLRLHVWSRRTIFCLACCATDQSAMHYFLYGRYADIARMSCYIWQTVCNALQVYMTIFKLKALGWGLTARSCQVLLVISFSCLAPPCFHTMIFHTRSLPVLPVVASVFTFVLILLAQSLALCSAATRALLRGGSDEAIRCSAYCLFLNGVLAIVGPTLSLWSWMAMVHDDGFFLAVWVVSIDVGLQVLATLLLSGMIGPKGWDRPMEAFRRLGHLSGFGLAASRINFPGKINARATQCIVSFPGMYSTQWDNAVANVQQFEDCSLACVFFTDKASGLGQHSDNPDTPGQCWCRMIYPELPAETYLSVVDLKGDSDGVLTKEKLAFKKADADAMGQVLVIKDDQPQMEWEVEFSLALNDAEVRCKENRGRAPWGCQWFEKWRMKVDEAVRAGQTLHVFYFAGKKGRGKLPWEKLCSAKDRATAREDTGLGASQTAEVAYLEKNGIKYEEHDISEFDDFLLMAHGARGEDA</sequence>
<keyword evidence="2" id="KW-0812">Transmembrane</keyword>
<evidence type="ECO:0000256" key="1">
    <source>
        <dbReference type="SAM" id="MobiDB-lite"/>
    </source>
</evidence>
<feature type="transmembrane region" description="Helical" evidence="2">
    <location>
        <begin position="232"/>
        <end position="258"/>
    </location>
</feature>
<evidence type="ECO:0000313" key="4">
    <source>
        <dbReference type="Proteomes" id="UP000604046"/>
    </source>
</evidence>
<organism evidence="3 4">
    <name type="scientific">Symbiodinium natans</name>
    <dbReference type="NCBI Taxonomy" id="878477"/>
    <lineage>
        <taxon>Eukaryota</taxon>
        <taxon>Sar</taxon>
        <taxon>Alveolata</taxon>
        <taxon>Dinophyceae</taxon>
        <taxon>Suessiales</taxon>
        <taxon>Symbiodiniaceae</taxon>
        <taxon>Symbiodinium</taxon>
    </lineage>
</organism>
<protein>
    <submittedName>
        <fullName evidence="3">Uncharacterized protein</fullName>
    </submittedName>
</protein>
<gene>
    <name evidence="3" type="ORF">SNAT2548_LOCUS21229</name>
</gene>
<proteinExistence type="predicted"/>
<name>A0A812Q813_9DINO</name>
<feature type="region of interest" description="Disordered" evidence="1">
    <location>
        <begin position="1"/>
        <end position="29"/>
    </location>
</feature>
<feature type="transmembrane region" description="Helical" evidence="2">
    <location>
        <begin position="300"/>
        <end position="325"/>
    </location>
</feature>
<comment type="caution">
    <text evidence="3">The sequence shown here is derived from an EMBL/GenBank/DDBJ whole genome shotgun (WGS) entry which is preliminary data.</text>
</comment>
<dbReference type="AlphaFoldDB" id="A0A812Q813"/>
<dbReference type="Proteomes" id="UP000604046">
    <property type="component" value="Unassembled WGS sequence"/>
</dbReference>
<evidence type="ECO:0000256" key="2">
    <source>
        <dbReference type="SAM" id="Phobius"/>
    </source>
</evidence>
<feature type="transmembrane region" description="Helical" evidence="2">
    <location>
        <begin position="270"/>
        <end position="294"/>
    </location>
</feature>
<dbReference type="EMBL" id="CAJNDS010002241">
    <property type="protein sequence ID" value="CAE7389403.1"/>
    <property type="molecule type" value="Genomic_DNA"/>
</dbReference>
<keyword evidence="2" id="KW-1133">Transmembrane helix</keyword>
<evidence type="ECO:0000313" key="3">
    <source>
        <dbReference type="EMBL" id="CAE7389403.1"/>
    </source>
</evidence>
<keyword evidence="4" id="KW-1185">Reference proteome</keyword>
<reference evidence="3" key="1">
    <citation type="submission" date="2021-02" db="EMBL/GenBank/DDBJ databases">
        <authorList>
            <person name="Dougan E. K."/>
            <person name="Rhodes N."/>
            <person name="Thang M."/>
            <person name="Chan C."/>
        </authorList>
    </citation>
    <scope>NUCLEOTIDE SEQUENCE</scope>
</reference>
<accession>A0A812Q813</accession>